<protein>
    <submittedName>
        <fullName evidence="1">Uncharacterized protein</fullName>
    </submittedName>
</protein>
<dbReference type="AlphaFoldDB" id="A0A0K2UW33"/>
<sequence length="43" mass="5047">MAMLGNTTFPWLMQCHQCLVDCHGYDKPLRFCDSLARPLFLSW</sequence>
<organism evidence="1">
    <name type="scientific">Lepeophtheirus salmonis</name>
    <name type="common">Salmon louse</name>
    <name type="synonym">Caligus salmonis</name>
    <dbReference type="NCBI Taxonomy" id="72036"/>
    <lineage>
        <taxon>Eukaryota</taxon>
        <taxon>Metazoa</taxon>
        <taxon>Ecdysozoa</taxon>
        <taxon>Arthropoda</taxon>
        <taxon>Crustacea</taxon>
        <taxon>Multicrustacea</taxon>
        <taxon>Hexanauplia</taxon>
        <taxon>Copepoda</taxon>
        <taxon>Siphonostomatoida</taxon>
        <taxon>Caligidae</taxon>
        <taxon>Lepeophtheirus</taxon>
    </lineage>
</organism>
<accession>A0A0K2UW33</accession>
<proteinExistence type="predicted"/>
<name>A0A0K2UW33_LEPSM</name>
<reference evidence="1" key="1">
    <citation type="submission" date="2014-05" db="EMBL/GenBank/DDBJ databases">
        <authorList>
            <person name="Chronopoulou M."/>
        </authorList>
    </citation>
    <scope>NUCLEOTIDE SEQUENCE</scope>
    <source>
        <tissue evidence="1">Whole organism</tissue>
    </source>
</reference>
<dbReference type="EMBL" id="HACA01024776">
    <property type="protein sequence ID" value="CDW42137.1"/>
    <property type="molecule type" value="Transcribed_RNA"/>
</dbReference>
<evidence type="ECO:0000313" key="1">
    <source>
        <dbReference type="EMBL" id="CDW42137.1"/>
    </source>
</evidence>